<feature type="domain" description="HNH nuclease" evidence="1">
    <location>
        <begin position="101"/>
        <end position="141"/>
    </location>
</feature>
<dbReference type="GO" id="GO:0003677">
    <property type="term" value="F:DNA binding"/>
    <property type="evidence" value="ECO:0007669"/>
    <property type="project" value="InterPro"/>
</dbReference>
<comment type="caution">
    <text evidence="2">The sequence shown here is derived from an EMBL/GenBank/DDBJ whole genome shotgun (WGS) entry which is preliminary data.</text>
</comment>
<dbReference type="InterPro" id="IPR016177">
    <property type="entry name" value="DNA-bd_dom_sf"/>
</dbReference>
<evidence type="ECO:0000259" key="1">
    <source>
        <dbReference type="Pfam" id="PF13392"/>
    </source>
</evidence>
<dbReference type="InterPro" id="IPR044925">
    <property type="entry name" value="His-Me_finger_sf"/>
</dbReference>
<dbReference type="Proteomes" id="UP000078124">
    <property type="component" value="Unassembled WGS sequence"/>
</dbReference>
<dbReference type="InterPro" id="IPR003615">
    <property type="entry name" value="HNH_nuc"/>
</dbReference>
<dbReference type="EMBL" id="FLAC01000042">
    <property type="protein sequence ID" value="SAQ14319.1"/>
    <property type="molecule type" value="Genomic_DNA"/>
</dbReference>
<evidence type="ECO:0000313" key="3">
    <source>
        <dbReference type="Proteomes" id="UP000078124"/>
    </source>
</evidence>
<protein>
    <submittedName>
        <fullName evidence="2">Pathogenesis-related transcriptional factor and ERF protein</fullName>
    </submittedName>
</protein>
<accession>A0A8G2A2H9</accession>
<organism evidence="2 3">
    <name type="scientific">Raoultella planticola</name>
    <name type="common">Klebsiella planticola</name>
    <dbReference type="NCBI Taxonomy" id="575"/>
    <lineage>
        <taxon>Bacteria</taxon>
        <taxon>Pseudomonadati</taxon>
        <taxon>Pseudomonadota</taxon>
        <taxon>Gammaproteobacteria</taxon>
        <taxon>Enterobacterales</taxon>
        <taxon>Enterobacteriaceae</taxon>
        <taxon>Klebsiella/Raoultella group</taxon>
        <taxon>Raoultella</taxon>
    </lineage>
</organism>
<reference evidence="2 3" key="1">
    <citation type="submission" date="2016-05" db="EMBL/GenBank/DDBJ databases">
        <authorList>
            <consortium name="Pathogen Informatics"/>
        </authorList>
    </citation>
    <scope>NUCLEOTIDE SEQUENCE [LARGE SCALE GENOMIC DNA]</scope>
    <source>
        <strain evidence="2 3">2880STDY5682802</strain>
    </source>
</reference>
<dbReference type="Pfam" id="PF13392">
    <property type="entry name" value="HNH_3"/>
    <property type="match status" value="1"/>
</dbReference>
<evidence type="ECO:0000313" key="2">
    <source>
        <dbReference type="EMBL" id="SAQ14319.1"/>
    </source>
</evidence>
<dbReference type="SUPFAM" id="SSF54171">
    <property type="entry name" value="DNA-binding domain"/>
    <property type="match status" value="1"/>
</dbReference>
<gene>
    <name evidence="2" type="ORF">SAMEA2273876_05499</name>
</gene>
<dbReference type="Gene3D" id="3.90.75.20">
    <property type="match status" value="1"/>
</dbReference>
<dbReference type="SUPFAM" id="SSF54060">
    <property type="entry name" value="His-Me finger endonucleases"/>
    <property type="match status" value="1"/>
</dbReference>
<name>A0A8G2A2H9_RAOPL</name>
<dbReference type="AlphaFoldDB" id="A0A8G2A2H9"/>
<proteinExistence type="predicted"/>
<sequence length="226" mass="25123">MKSCKKCGETKPLTSFYTGDRCTDGYRGTCKQCATKTQCLPAKENGVVPIPSADRLNELFELVGSDLVAKKSRGCVKSGSVCGYKRKDGYIRVKVDGALVMAHRVGWKMYNGDEPTFIDHINGDRSDNRLENLRAVTSSDNKSNESLRIDSTSGFIGVTWYTPTISTKTAKWVAKIAKEGNEKHIGYYIELKDAVLAYNAECLKLHGDYGLRKVEHNLNKLRELGL</sequence>